<dbReference type="Gene3D" id="3.50.50.60">
    <property type="entry name" value="FAD/NAD(P)-binding domain"/>
    <property type="match status" value="1"/>
</dbReference>
<evidence type="ECO:0000313" key="3">
    <source>
        <dbReference type="EMBL" id="SNB66572.1"/>
    </source>
</evidence>
<evidence type="ECO:0000313" key="4">
    <source>
        <dbReference type="Proteomes" id="UP000197065"/>
    </source>
</evidence>
<dbReference type="InterPro" id="IPR036188">
    <property type="entry name" value="FAD/NAD-bd_sf"/>
</dbReference>
<proteinExistence type="predicted"/>
<gene>
    <name evidence="3" type="ORF">SAMN07250955_105138</name>
</gene>
<dbReference type="GO" id="GO:0005737">
    <property type="term" value="C:cytoplasm"/>
    <property type="evidence" value="ECO:0007669"/>
    <property type="project" value="TreeGrafter"/>
</dbReference>
<sequence length="442" mass="48050">MLAAHDVTVARAETAGNDYPDTYYSRTITHPRRFPALDERLQTEVCVIGGGLAGTATALALAEAGRKVVLLEANRIGWGASGRNGGFASPGLPGGMIEAIEELGVEKAREIYALTREAQAQMKARVARHAIACGPLTQGALRCGMRRSPKRTVPDYVETMNRQLDAELVYWSAAQVGAVLKTERYRDGAFNPHSFAIHPLNFCRGMAVAVEALGGRVHEGAAVRELDLTGSRKRVRLGGSGEVSADHVVLACGAYVERLFSPLSRATIPIATFVASTPPLGRLLDQAIATPHAISDFFAPTNYYRRLDDGRLLWGGRVFALERSKPAIARQLKQDITTFYPSLKEVTIETCWSGLMPYLRHKLPSFGSLGEGVWYASGFGGLGVVLTTLAGDLIAGGIVNKDDRWRLFAAFGLPYAAGKWGRIPAQLIYWREQLQQHFARAT</sequence>
<dbReference type="AlphaFoldDB" id="A0A212R3J5"/>
<organism evidence="3 4">
    <name type="scientific">Arboricoccus pini</name>
    <dbReference type="NCBI Taxonomy" id="1963835"/>
    <lineage>
        <taxon>Bacteria</taxon>
        <taxon>Pseudomonadati</taxon>
        <taxon>Pseudomonadota</taxon>
        <taxon>Alphaproteobacteria</taxon>
        <taxon>Geminicoccales</taxon>
        <taxon>Geminicoccaceae</taxon>
        <taxon>Arboricoccus</taxon>
    </lineage>
</organism>
<accession>A0A212R3J5</accession>
<protein>
    <submittedName>
        <fullName evidence="3">Gamma-glutamylputrescine oxidase</fullName>
    </submittedName>
</protein>
<dbReference type="Pfam" id="PF01266">
    <property type="entry name" value="DAO"/>
    <property type="match status" value="1"/>
</dbReference>
<evidence type="ECO:0000256" key="1">
    <source>
        <dbReference type="ARBA" id="ARBA00023002"/>
    </source>
</evidence>
<dbReference type="OrthoDB" id="9806601at2"/>
<reference evidence="3 4" key="1">
    <citation type="submission" date="2017-06" db="EMBL/GenBank/DDBJ databases">
        <authorList>
            <person name="Kim H.J."/>
            <person name="Triplett B.A."/>
        </authorList>
    </citation>
    <scope>NUCLEOTIDE SEQUENCE [LARGE SCALE GENOMIC DNA]</scope>
    <source>
        <strain evidence="3 4">B29T1</strain>
    </source>
</reference>
<dbReference type="GO" id="GO:0016491">
    <property type="term" value="F:oxidoreductase activity"/>
    <property type="evidence" value="ECO:0007669"/>
    <property type="project" value="UniProtKB-KW"/>
</dbReference>
<dbReference type="Proteomes" id="UP000197065">
    <property type="component" value="Unassembled WGS sequence"/>
</dbReference>
<evidence type="ECO:0000259" key="2">
    <source>
        <dbReference type="Pfam" id="PF01266"/>
    </source>
</evidence>
<keyword evidence="1" id="KW-0560">Oxidoreductase</keyword>
<dbReference type="Gene3D" id="3.30.9.10">
    <property type="entry name" value="D-Amino Acid Oxidase, subunit A, domain 2"/>
    <property type="match status" value="1"/>
</dbReference>
<name>A0A212R3J5_9PROT</name>
<dbReference type="PANTHER" id="PTHR13847">
    <property type="entry name" value="SARCOSINE DEHYDROGENASE-RELATED"/>
    <property type="match status" value="1"/>
</dbReference>
<dbReference type="RefSeq" id="WP_088561148.1">
    <property type="nucleotide sequence ID" value="NZ_FYEH01000005.1"/>
</dbReference>
<keyword evidence="4" id="KW-1185">Reference proteome</keyword>
<dbReference type="PANTHER" id="PTHR13847:SF281">
    <property type="entry name" value="FAD DEPENDENT OXIDOREDUCTASE DOMAIN-CONTAINING PROTEIN"/>
    <property type="match status" value="1"/>
</dbReference>
<dbReference type="SUPFAM" id="SSF51905">
    <property type="entry name" value="FAD/NAD(P)-binding domain"/>
    <property type="match status" value="1"/>
</dbReference>
<dbReference type="InterPro" id="IPR006076">
    <property type="entry name" value="FAD-dep_OxRdtase"/>
</dbReference>
<feature type="domain" description="FAD dependent oxidoreductase" evidence="2">
    <location>
        <begin position="45"/>
        <end position="395"/>
    </location>
</feature>
<dbReference type="EMBL" id="FYEH01000005">
    <property type="protein sequence ID" value="SNB66572.1"/>
    <property type="molecule type" value="Genomic_DNA"/>
</dbReference>